<keyword evidence="2" id="KW-0808">Transferase</keyword>
<protein>
    <submittedName>
        <fullName evidence="2">Uridine kinase</fullName>
        <ecNumber evidence="2">2.7.1.48</ecNumber>
    </submittedName>
</protein>
<name>A0A1A6AP59_9CLOT</name>
<keyword evidence="2" id="KW-0418">Kinase</keyword>
<dbReference type="EMBL" id="LROS01000033">
    <property type="protein sequence ID" value="OBR91859.1"/>
    <property type="molecule type" value="Genomic_DNA"/>
</dbReference>
<dbReference type="SUPFAM" id="SSF52540">
    <property type="entry name" value="P-loop containing nucleoside triphosphate hydrolases"/>
    <property type="match status" value="1"/>
</dbReference>
<organism evidence="2 3">
    <name type="scientific">Clostridium ragsdalei P11</name>
    <dbReference type="NCBI Taxonomy" id="1353534"/>
    <lineage>
        <taxon>Bacteria</taxon>
        <taxon>Bacillati</taxon>
        <taxon>Bacillota</taxon>
        <taxon>Clostridia</taxon>
        <taxon>Eubacteriales</taxon>
        <taxon>Clostridiaceae</taxon>
        <taxon>Clostridium</taxon>
    </lineage>
</organism>
<dbReference type="FunFam" id="3.40.50.300:FF:001230">
    <property type="entry name" value="Phosphoribulokinase/uridine kinase family protein"/>
    <property type="match status" value="1"/>
</dbReference>
<dbReference type="InterPro" id="IPR018163">
    <property type="entry name" value="Thr/Ala-tRNA-synth_IIc_edit"/>
</dbReference>
<evidence type="ECO:0000259" key="1">
    <source>
        <dbReference type="Pfam" id="PF00485"/>
    </source>
</evidence>
<dbReference type="CDD" id="cd02028">
    <property type="entry name" value="UMPK_like"/>
    <property type="match status" value="1"/>
</dbReference>
<dbReference type="GO" id="GO:0004849">
    <property type="term" value="F:uridine kinase activity"/>
    <property type="evidence" value="ECO:0007669"/>
    <property type="project" value="UniProtKB-EC"/>
</dbReference>
<dbReference type="InterPro" id="IPR027417">
    <property type="entry name" value="P-loop_NTPase"/>
</dbReference>
<reference evidence="2 3" key="1">
    <citation type="journal article" date="2012" name="Front. Microbiol.">
        <title>Draft Genome Sequence of the Virulent Strain 01-B526 of the Fish Pathogen Aeromonas salmonicida.</title>
        <authorList>
            <person name="Charette S.J."/>
            <person name="Brochu F."/>
            <person name="Boyle B."/>
            <person name="Filion G."/>
            <person name="Tanaka K.H."/>
            <person name="Derome N."/>
        </authorList>
    </citation>
    <scope>NUCLEOTIDE SEQUENCE [LARGE SCALE GENOMIC DNA]</scope>
    <source>
        <strain evidence="2 3">P11</strain>
    </source>
</reference>
<dbReference type="SUPFAM" id="SSF55186">
    <property type="entry name" value="ThrRS/AlaRS common domain"/>
    <property type="match status" value="1"/>
</dbReference>
<dbReference type="InterPro" id="IPR006083">
    <property type="entry name" value="PRK/URK"/>
</dbReference>
<dbReference type="PATRIC" id="fig|1353534.3.peg.2882"/>
<dbReference type="AlphaFoldDB" id="A0A1A6AP59"/>
<keyword evidence="3" id="KW-1185">Reference proteome</keyword>
<comment type="caution">
    <text evidence="2">The sequence shown here is derived from an EMBL/GenBank/DDBJ whole genome shotgun (WGS) entry which is preliminary data.</text>
</comment>
<dbReference type="PANTHER" id="PTHR10285">
    <property type="entry name" value="URIDINE KINASE"/>
    <property type="match status" value="1"/>
</dbReference>
<dbReference type="Gene3D" id="3.30.980.10">
    <property type="entry name" value="Threonyl-trna Synthetase, Chain A, domain 2"/>
    <property type="match status" value="1"/>
</dbReference>
<feature type="domain" description="Phosphoribulokinase/uridine kinase" evidence="1">
    <location>
        <begin position="312"/>
        <end position="509"/>
    </location>
</feature>
<dbReference type="GO" id="GO:0005524">
    <property type="term" value="F:ATP binding"/>
    <property type="evidence" value="ECO:0007669"/>
    <property type="project" value="InterPro"/>
</dbReference>
<dbReference type="Gene3D" id="3.40.50.300">
    <property type="entry name" value="P-loop containing nucleotide triphosphate hydrolases"/>
    <property type="match status" value="1"/>
</dbReference>
<dbReference type="EC" id="2.7.1.48" evidence="2"/>
<dbReference type="Proteomes" id="UP000093954">
    <property type="component" value="Unassembled WGS sequence"/>
</dbReference>
<proteinExistence type="predicted"/>
<dbReference type="Pfam" id="PF00485">
    <property type="entry name" value="PRK"/>
    <property type="match status" value="1"/>
</dbReference>
<evidence type="ECO:0000313" key="3">
    <source>
        <dbReference type="Proteomes" id="UP000093954"/>
    </source>
</evidence>
<sequence length="574" mass="66357">MNYMGKVSTKLMYKDICEIQEKDRKDVLNLKIGQKDILVKKGTSLYKIFEDNYPVQDIPVVLAKVNEEYFELTNSLEKSGTFKIVDIRDKLGNKTYARTLQFVLIKSVYDLFNGAKVTIEHSLSKGIFGEIHKDTPLCEEDIKKIKKKMEEIIKQDIPIKKIGMTKEHAIEIFRNYGMEDKVRLLNYVNTDEVKLYELDGRYDYFYGSMAFSTGVLKVFDLMYYEPGFILRHPVESDPYNLPKFVEYKKLSKIFYETEKWGNILEVGDVGSLNHKVENKEIAYMIRIAEALHEKKIAYISDMISERKNVKVVLIAGPSSSGKTTFSKRLSIQLRVNGIIPVPISLDDYFVDRDHTPKDENGNYDFESIYALDLKLFNDDLEALMRGEEIEVPTFDFKTGCRKWVGNKLKLPEKGVIVIEGIHGLNELLTSAIPKENKFKIYISALTQLNLDNHNRIATTDVRIIRRIVRDSLFRGYSAEDTLKMWPSIKNGEEKNIFVFQENADVMFNSTLVYELCVLKDYALKELDGINSSSPVYYEALRLKSFLHFFKSVDVKFVPDNSILREFMGGSCFYS</sequence>
<accession>A0A1A6AP59</accession>
<gene>
    <name evidence="2" type="primary">udk</name>
    <name evidence="2" type="ORF">CLRAG_28440</name>
</gene>
<evidence type="ECO:0000313" key="2">
    <source>
        <dbReference type="EMBL" id="OBR91859.1"/>
    </source>
</evidence>